<evidence type="ECO:0000313" key="2">
    <source>
        <dbReference type="EMBL" id="GAA4288930.1"/>
    </source>
</evidence>
<proteinExistence type="predicted"/>
<evidence type="ECO:0008006" key="4">
    <source>
        <dbReference type="Google" id="ProtNLM"/>
    </source>
</evidence>
<gene>
    <name evidence="2" type="ORF">GCM10022262_32900</name>
</gene>
<dbReference type="RefSeq" id="WP_345043522.1">
    <property type="nucleotide sequence ID" value="NZ_BAABBA010000019.1"/>
</dbReference>
<comment type="caution">
    <text evidence="2">The sequence shown here is derived from an EMBL/GenBank/DDBJ whole genome shotgun (WGS) entry which is preliminary data.</text>
</comment>
<reference evidence="3" key="1">
    <citation type="journal article" date="2019" name="Int. J. Syst. Evol. Microbiol.">
        <title>The Global Catalogue of Microorganisms (GCM) 10K type strain sequencing project: providing services to taxonomists for standard genome sequencing and annotation.</title>
        <authorList>
            <consortium name="The Broad Institute Genomics Platform"/>
            <consortium name="The Broad Institute Genome Sequencing Center for Infectious Disease"/>
            <person name="Wu L."/>
            <person name="Ma J."/>
        </authorList>
    </citation>
    <scope>NUCLEOTIDE SEQUENCE [LARGE SCALE GENOMIC DNA]</scope>
    <source>
        <strain evidence="3">JCM 17459</strain>
    </source>
</reference>
<evidence type="ECO:0000256" key="1">
    <source>
        <dbReference type="SAM" id="MobiDB-lite"/>
    </source>
</evidence>
<protein>
    <recommendedName>
        <fullName evidence="4">Transposase</fullName>
    </recommendedName>
</protein>
<feature type="region of interest" description="Disordered" evidence="1">
    <location>
        <begin position="1"/>
        <end position="23"/>
    </location>
</feature>
<dbReference type="Proteomes" id="UP001499841">
    <property type="component" value="Unassembled WGS sequence"/>
</dbReference>
<dbReference type="EMBL" id="BAABBA010000019">
    <property type="protein sequence ID" value="GAA4288930.1"/>
    <property type="molecule type" value="Genomic_DNA"/>
</dbReference>
<name>A0ABP8EY36_9MICO</name>
<evidence type="ECO:0000313" key="3">
    <source>
        <dbReference type="Proteomes" id="UP001499841"/>
    </source>
</evidence>
<organism evidence="2 3">
    <name type="scientific">Georgenia daeguensis</name>
    <dbReference type="NCBI Taxonomy" id="908355"/>
    <lineage>
        <taxon>Bacteria</taxon>
        <taxon>Bacillati</taxon>
        <taxon>Actinomycetota</taxon>
        <taxon>Actinomycetes</taxon>
        <taxon>Micrococcales</taxon>
        <taxon>Bogoriellaceae</taxon>
        <taxon>Georgenia</taxon>
    </lineage>
</organism>
<keyword evidence="3" id="KW-1185">Reference proteome</keyword>
<sequence>MTLKPLPDNEAAHTLTPDQYGRPVKKADIPVPALAWVRNGDGPHRLVDAVATAWTPRAVQVQYASPHGHGYSVWVWANAVIRRWDTE</sequence>
<accession>A0ABP8EY36</accession>